<dbReference type="InterPro" id="IPR026891">
    <property type="entry name" value="Fn3-like"/>
</dbReference>
<dbReference type="Gene3D" id="3.20.20.300">
    <property type="entry name" value="Glycoside hydrolase, family 3, N-terminal domain"/>
    <property type="match status" value="2"/>
</dbReference>
<dbReference type="AlphaFoldDB" id="A0A7X0HSV9"/>
<evidence type="ECO:0000256" key="2">
    <source>
        <dbReference type="ARBA" id="ARBA00022801"/>
    </source>
</evidence>
<dbReference type="InterPro" id="IPR001764">
    <property type="entry name" value="Glyco_hydro_3_N"/>
</dbReference>
<dbReference type="SUPFAM" id="SSF51445">
    <property type="entry name" value="(Trans)glycosidases"/>
    <property type="match status" value="1"/>
</dbReference>
<comment type="similarity">
    <text evidence="1">Belongs to the glycosyl hydrolase 3 family.</text>
</comment>
<feature type="domain" description="Fibronectin type III-like" evidence="3">
    <location>
        <begin position="650"/>
        <end position="722"/>
    </location>
</feature>
<keyword evidence="5" id="KW-1185">Reference proteome</keyword>
<dbReference type="GO" id="GO:0008422">
    <property type="term" value="F:beta-glucosidase activity"/>
    <property type="evidence" value="ECO:0007669"/>
    <property type="project" value="UniProtKB-EC"/>
</dbReference>
<dbReference type="Gene3D" id="3.40.50.1700">
    <property type="entry name" value="Glycoside hydrolase family 3 C-terminal domain"/>
    <property type="match status" value="2"/>
</dbReference>
<organism evidence="4 5">
    <name type="scientific">Bacillus benzoevorans</name>
    <dbReference type="NCBI Taxonomy" id="1456"/>
    <lineage>
        <taxon>Bacteria</taxon>
        <taxon>Bacillati</taxon>
        <taxon>Bacillota</taxon>
        <taxon>Bacilli</taxon>
        <taxon>Bacillales</taxon>
        <taxon>Bacillaceae</taxon>
        <taxon>Bacillus</taxon>
    </lineage>
</organism>
<dbReference type="InterPro" id="IPR013783">
    <property type="entry name" value="Ig-like_fold"/>
</dbReference>
<accession>A0A7X0HSV9</accession>
<dbReference type="InterPro" id="IPR017853">
    <property type="entry name" value="GH"/>
</dbReference>
<evidence type="ECO:0000313" key="4">
    <source>
        <dbReference type="EMBL" id="MBB6446235.1"/>
    </source>
</evidence>
<protein>
    <submittedName>
        <fullName evidence="4">Beta-glucosidase</fullName>
        <ecNumber evidence="4">3.2.1.21</ecNumber>
    </submittedName>
</protein>
<dbReference type="InterPro" id="IPR002772">
    <property type="entry name" value="Glyco_hydro_3_C"/>
</dbReference>
<dbReference type="InterPro" id="IPR050288">
    <property type="entry name" value="Cellulose_deg_GH3"/>
</dbReference>
<dbReference type="Pfam" id="PF14310">
    <property type="entry name" value="Fn3-like"/>
    <property type="match status" value="1"/>
</dbReference>
<dbReference type="InterPro" id="IPR036881">
    <property type="entry name" value="Glyco_hydro_3_C_sf"/>
</dbReference>
<sequence>MNNEHTTTPELNVLAHSSHNGSFPWMDKSLSPRERAEKLVAAMTLEQKLAQLHGAMETINIYALPTADEMNAMSAEEQEQLMAQIQVQRHVKGIEELGIPRFRITNGPVGVGMGDGHPSPPATALPMSIALAAGFDPGLAREYGDIIGSETATLGQHVLEGPGVCLHRTPIAGRNFEYFSEDPYLSGVMGVEVTKAIQAHDVIAMGKHYVVNDQEYERFRTSVEVDEHVLRELYLLPFEMLVKDADIAAMMSAYNRVRGVYATENRYILNDILRDEWGFQGYVQSDFWSCRSCAGSLNAGMDHEMPDAKWCNETNIKNALEDTSLEIQTVDRALVRRFTQMFRFGQFERPYNPGVIDAKKHGAISRKIGSQTAVLLKNDGGMLPLDPKAYGTIVIIGQSEFVDDACNGGGGSSKVVPLYTVPPVEGMQEVLQSLGSNALVSKVTVAKDLANIGEAKTAAAEADLVILMAGLVASEGADLPSPNMLNNQNRMLDELLEVDTPTVVVTKDSSPVLMPWIVKAPAVLEAWNQGTEDGHVVADLLFGVVNPSGKVPTTYPVSEDDLLYAGHPERYPGTDEGNGFPVIRYSEGLNMGYRWFQSQGIKPLFPFGFGLSYTSFALSEFSVTPAQADSKSPVTVRVTVTNTGKVAGAEVVQVYLGIPVTGQPPKRLVGFQKVFLEPEQSQEVIIMIDPSATNHPLSVWDYCARDFVVKPGEYTVYLGTSSEDTPCKATVVVS</sequence>
<dbReference type="PRINTS" id="PR00133">
    <property type="entry name" value="GLHYDRLASE3"/>
</dbReference>
<dbReference type="EMBL" id="JACHGK010000010">
    <property type="protein sequence ID" value="MBB6446235.1"/>
    <property type="molecule type" value="Genomic_DNA"/>
</dbReference>
<keyword evidence="2 4" id="KW-0378">Hydrolase</keyword>
<evidence type="ECO:0000313" key="5">
    <source>
        <dbReference type="Proteomes" id="UP000531594"/>
    </source>
</evidence>
<evidence type="ECO:0000259" key="3">
    <source>
        <dbReference type="SMART" id="SM01217"/>
    </source>
</evidence>
<evidence type="ECO:0000256" key="1">
    <source>
        <dbReference type="ARBA" id="ARBA00005336"/>
    </source>
</evidence>
<dbReference type="Proteomes" id="UP000531594">
    <property type="component" value="Unassembled WGS sequence"/>
</dbReference>
<dbReference type="Pfam" id="PF00933">
    <property type="entry name" value="Glyco_hydro_3"/>
    <property type="match status" value="1"/>
</dbReference>
<dbReference type="InterPro" id="IPR036962">
    <property type="entry name" value="Glyco_hydro_3_N_sf"/>
</dbReference>
<dbReference type="Pfam" id="PF01915">
    <property type="entry name" value="Glyco_hydro_3_C"/>
    <property type="match status" value="1"/>
</dbReference>
<dbReference type="Gene3D" id="2.60.120.380">
    <property type="match status" value="1"/>
</dbReference>
<gene>
    <name evidence="4" type="ORF">HNR53_002892</name>
</gene>
<dbReference type="Gene3D" id="2.60.40.10">
    <property type="entry name" value="Immunoglobulins"/>
    <property type="match status" value="1"/>
</dbReference>
<dbReference type="SUPFAM" id="SSF52279">
    <property type="entry name" value="Beta-D-glucan exohydrolase, C-terminal domain"/>
    <property type="match status" value="1"/>
</dbReference>
<name>A0A7X0HSV9_9BACI</name>
<dbReference type="GO" id="GO:0009251">
    <property type="term" value="P:glucan catabolic process"/>
    <property type="evidence" value="ECO:0007669"/>
    <property type="project" value="TreeGrafter"/>
</dbReference>
<dbReference type="RefSeq" id="WP_184527055.1">
    <property type="nucleotide sequence ID" value="NZ_JACHGK010000010.1"/>
</dbReference>
<dbReference type="EC" id="3.2.1.21" evidence="4"/>
<dbReference type="PANTHER" id="PTHR42715">
    <property type="entry name" value="BETA-GLUCOSIDASE"/>
    <property type="match status" value="1"/>
</dbReference>
<reference evidence="4 5" key="1">
    <citation type="submission" date="2020-08" db="EMBL/GenBank/DDBJ databases">
        <title>Genomic Encyclopedia of Type Strains, Phase IV (KMG-IV): sequencing the most valuable type-strain genomes for metagenomic binning, comparative biology and taxonomic classification.</title>
        <authorList>
            <person name="Goeker M."/>
        </authorList>
    </citation>
    <scope>NUCLEOTIDE SEQUENCE [LARGE SCALE GENOMIC DNA]</scope>
    <source>
        <strain evidence="4 5">DSM 5391</strain>
    </source>
</reference>
<keyword evidence="4" id="KW-0326">Glycosidase</keyword>
<comment type="caution">
    <text evidence="4">The sequence shown here is derived from an EMBL/GenBank/DDBJ whole genome shotgun (WGS) entry which is preliminary data.</text>
</comment>
<dbReference type="SMART" id="SM01217">
    <property type="entry name" value="Fn3_like"/>
    <property type="match status" value="1"/>
</dbReference>
<dbReference type="PANTHER" id="PTHR42715:SF10">
    <property type="entry name" value="BETA-GLUCOSIDASE"/>
    <property type="match status" value="1"/>
</dbReference>
<proteinExistence type="inferred from homology"/>